<dbReference type="Proteomes" id="UP001175226">
    <property type="component" value="Unassembled WGS sequence"/>
</dbReference>
<accession>A0AA39N0L2</accession>
<dbReference type="InterPro" id="IPR016169">
    <property type="entry name" value="FAD-bd_PCMH_sub2"/>
</dbReference>
<dbReference type="Pfam" id="PF01565">
    <property type="entry name" value="FAD_binding_4"/>
    <property type="match status" value="1"/>
</dbReference>
<keyword evidence="6" id="KW-0732">Signal</keyword>
<dbReference type="InterPro" id="IPR016166">
    <property type="entry name" value="FAD-bd_PCMH"/>
</dbReference>
<keyword evidence="4" id="KW-0274">FAD</keyword>
<gene>
    <name evidence="8" type="ORF">EV421DRAFT_1730768</name>
</gene>
<dbReference type="Gene3D" id="3.40.462.20">
    <property type="match status" value="1"/>
</dbReference>
<sequence length="516" mass="55675">MISAAGLILAFFAALVFCQSALEHELDDAGITAVFPGSSAYEAASKPFNLRFDFSPAAVVYPSTVREVSTVVHLGHSEKLRVVARGGGVPFLLKSQLWQIKADSWPLFQHSYIANGLGGENGVLVIDFSNLTALQYDASSGIATIESGLRLGDVALALNDVGRGLPHGSCPYVGIGGHAAGGGFGFASRMWGLIMDRIVSMTVVLANGTITSASNDVNPDLFWALRGAASSFGIITSMKMSTLPAPSYAVIFSYNWQMKYEDAATSLVKFQEYAMTDIPAEFGAEVVLTKGGEAGNVTFAITGGFFGESEAALNNTLGPFLTVMPPPTNIIYTGNGTWISALEDLGGGVLDTHTAGPDGTNTFYAKSLMTPQDDPMTYKASEAFMKYLAYEGYASDTNWFMQAELYGGGNSAINAIPVDSTSFATRSALFTIQFYAAAFNNTPPYPDDGFTFLDRLVSNITTAMHPGWDYGAYVNYPDDRLRDWQHLYYKSHYRRLEAMKKQYDPTGVFVFPISIE</sequence>
<dbReference type="EMBL" id="JAUEPT010000003">
    <property type="protein sequence ID" value="KAK0453811.1"/>
    <property type="molecule type" value="Genomic_DNA"/>
</dbReference>
<proteinExistence type="inferred from homology"/>
<evidence type="ECO:0000256" key="1">
    <source>
        <dbReference type="ARBA" id="ARBA00001974"/>
    </source>
</evidence>
<comment type="cofactor">
    <cofactor evidence="1">
        <name>FAD</name>
        <dbReference type="ChEBI" id="CHEBI:57692"/>
    </cofactor>
</comment>
<dbReference type="SUPFAM" id="SSF56176">
    <property type="entry name" value="FAD-binding/transporter-associated domain-like"/>
    <property type="match status" value="1"/>
</dbReference>
<dbReference type="AlphaFoldDB" id="A0AA39N0L2"/>
<organism evidence="8 9">
    <name type="scientific">Armillaria borealis</name>
    <dbReference type="NCBI Taxonomy" id="47425"/>
    <lineage>
        <taxon>Eukaryota</taxon>
        <taxon>Fungi</taxon>
        <taxon>Dikarya</taxon>
        <taxon>Basidiomycota</taxon>
        <taxon>Agaricomycotina</taxon>
        <taxon>Agaricomycetes</taxon>
        <taxon>Agaricomycetidae</taxon>
        <taxon>Agaricales</taxon>
        <taxon>Marasmiineae</taxon>
        <taxon>Physalacriaceae</taxon>
        <taxon>Armillaria</taxon>
    </lineage>
</organism>
<dbReference type="PROSITE" id="PS51387">
    <property type="entry name" value="FAD_PCMH"/>
    <property type="match status" value="1"/>
</dbReference>
<evidence type="ECO:0000256" key="6">
    <source>
        <dbReference type="SAM" id="SignalP"/>
    </source>
</evidence>
<dbReference type="InterPro" id="IPR036318">
    <property type="entry name" value="FAD-bd_PCMH-like_sf"/>
</dbReference>
<evidence type="ECO:0000256" key="5">
    <source>
        <dbReference type="ARBA" id="ARBA00023002"/>
    </source>
</evidence>
<dbReference type="PANTHER" id="PTHR42973:SF39">
    <property type="entry name" value="FAD-BINDING PCMH-TYPE DOMAIN-CONTAINING PROTEIN"/>
    <property type="match status" value="1"/>
</dbReference>
<evidence type="ECO:0000256" key="3">
    <source>
        <dbReference type="ARBA" id="ARBA00022630"/>
    </source>
</evidence>
<evidence type="ECO:0000313" key="9">
    <source>
        <dbReference type="Proteomes" id="UP001175226"/>
    </source>
</evidence>
<comment type="caution">
    <text evidence="8">The sequence shown here is derived from an EMBL/GenBank/DDBJ whole genome shotgun (WGS) entry which is preliminary data.</text>
</comment>
<keyword evidence="3" id="KW-0285">Flavoprotein</keyword>
<evidence type="ECO:0000256" key="2">
    <source>
        <dbReference type="ARBA" id="ARBA00005466"/>
    </source>
</evidence>
<keyword evidence="5" id="KW-0560">Oxidoreductase</keyword>
<dbReference type="InterPro" id="IPR050416">
    <property type="entry name" value="FAD-linked_Oxidoreductase"/>
</dbReference>
<evidence type="ECO:0000313" key="8">
    <source>
        <dbReference type="EMBL" id="KAK0453811.1"/>
    </source>
</evidence>
<dbReference type="PANTHER" id="PTHR42973">
    <property type="entry name" value="BINDING OXIDOREDUCTASE, PUTATIVE (AFU_ORTHOLOGUE AFUA_1G17690)-RELATED"/>
    <property type="match status" value="1"/>
</dbReference>
<comment type="similarity">
    <text evidence="2">Belongs to the oxygen-dependent FAD-linked oxidoreductase family.</text>
</comment>
<feature type="chain" id="PRO_5041257045" evidence="6">
    <location>
        <begin position="19"/>
        <end position="516"/>
    </location>
</feature>
<feature type="domain" description="FAD-binding PCMH-type" evidence="7">
    <location>
        <begin position="52"/>
        <end position="245"/>
    </location>
</feature>
<dbReference type="GO" id="GO:0016491">
    <property type="term" value="F:oxidoreductase activity"/>
    <property type="evidence" value="ECO:0007669"/>
    <property type="project" value="UniProtKB-KW"/>
</dbReference>
<dbReference type="InterPro" id="IPR016167">
    <property type="entry name" value="FAD-bd_PCMH_sub1"/>
</dbReference>
<dbReference type="GO" id="GO:0071949">
    <property type="term" value="F:FAD binding"/>
    <property type="evidence" value="ECO:0007669"/>
    <property type="project" value="InterPro"/>
</dbReference>
<feature type="signal peptide" evidence="6">
    <location>
        <begin position="1"/>
        <end position="18"/>
    </location>
</feature>
<keyword evidence="9" id="KW-1185">Reference proteome</keyword>
<dbReference type="Gene3D" id="3.30.43.10">
    <property type="entry name" value="Uridine Diphospho-n-acetylenolpyruvylglucosamine Reductase, domain 2"/>
    <property type="match status" value="1"/>
</dbReference>
<reference evidence="8" key="1">
    <citation type="submission" date="2023-06" db="EMBL/GenBank/DDBJ databases">
        <authorList>
            <consortium name="Lawrence Berkeley National Laboratory"/>
            <person name="Ahrendt S."/>
            <person name="Sahu N."/>
            <person name="Indic B."/>
            <person name="Wong-Bajracharya J."/>
            <person name="Merenyi Z."/>
            <person name="Ke H.-M."/>
            <person name="Monk M."/>
            <person name="Kocsube S."/>
            <person name="Drula E."/>
            <person name="Lipzen A."/>
            <person name="Balint B."/>
            <person name="Henrissat B."/>
            <person name="Andreopoulos B."/>
            <person name="Martin F.M."/>
            <person name="Harder C.B."/>
            <person name="Rigling D."/>
            <person name="Ford K.L."/>
            <person name="Foster G.D."/>
            <person name="Pangilinan J."/>
            <person name="Papanicolaou A."/>
            <person name="Barry K."/>
            <person name="LaButti K."/>
            <person name="Viragh M."/>
            <person name="Koriabine M."/>
            <person name="Yan M."/>
            <person name="Riley R."/>
            <person name="Champramary S."/>
            <person name="Plett K.L."/>
            <person name="Tsai I.J."/>
            <person name="Slot J."/>
            <person name="Sipos G."/>
            <person name="Plett J."/>
            <person name="Nagy L.G."/>
            <person name="Grigoriev I.V."/>
        </authorList>
    </citation>
    <scope>NUCLEOTIDE SEQUENCE</scope>
    <source>
        <strain evidence="8">FPL87.14</strain>
    </source>
</reference>
<name>A0AA39N0L2_9AGAR</name>
<evidence type="ECO:0000256" key="4">
    <source>
        <dbReference type="ARBA" id="ARBA00022827"/>
    </source>
</evidence>
<evidence type="ECO:0000259" key="7">
    <source>
        <dbReference type="PROSITE" id="PS51387"/>
    </source>
</evidence>
<dbReference type="InterPro" id="IPR012951">
    <property type="entry name" value="BBE"/>
</dbReference>
<protein>
    <submittedName>
        <fullName evidence="8">Glucooligosaccharide oxidase</fullName>
    </submittedName>
</protein>
<dbReference type="Gene3D" id="3.30.465.10">
    <property type="match status" value="1"/>
</dbReference>
<dbReference type="InterPro" id="IPR006094">
    <property type="entry name" value="Oxid_FAD_bind_N"/>
</dbReference>
<dbReference type="Pfam" id="PF08031">
    <property type="entry name" value="BBE"/>
    <property type="match status" value="1"/>
</dbReference>